<dbReference type="RefSeq" id="XP_004998182.1">
    <property type="nucleotide sequence ID" value="XM_004998125.1"/>
</dbReference>
<dbReference type="FunCoup" id="F2TX98">
    <property type="interactions" value="1102"/>
</dbReference>
<evidence type="ECO:0000256" key="7">
    <source>
        <dbReference type="SAM" id="Phobius"/>
    </source>
</evidence>
<dbReference type="eggNOG" id="KOG2490">
    <property type="taxonomic scope" value="Eukaryota"/>
</dbReference>
<dbReference type="Pfam" id="PF05346">
    <property type="entry name" value="DUF747"/>
    <property type="match status" value="1"/>
</dbReference>
<feature type="region of interest" description="Disordered" evidence="6">
    <location>
        <begin position="1"/>
        <end position="146"/>
    </location>
</feature>
<feature type="transmembrane region" description="Helical" evidence="7">
    <location>
        <begin position="239"/>
        <end position="262"/>
    </location>
</feature>
<dbReference type="KEGG" id="sre:PTSG_11633"/>
<dbReference type="GO" id="GO:0045724">
    <property type="term" value="P:positive regulation of cilium assembly"/>
    <property type="evidence" value="ECO:0007669"/>
    <property type="project" value="TreeGrafter"/>
</dbReference>
<feature type="compositionally biased region" description="Low complexity" evidence="6">
    <location>
        <begin position="37"/>
        <end position="60"/>
    </location>
</feature>
<evidence type="ECO:0000256" key="3">
    <source>
        <dbReference type="ARBA" id="ARBA00022692"/>
    </source>
</evidence>
<comment type="similarity">
    <text evidence="2">Belongs to the TAPT1 family.</text>
</comment>
<evidence type="ECO:0000256" key="5">
    <source>
        <dbReference type="ARBA" id="ARBA00023136"/>
    </source>
</evidence>
<dbReference type="OMA" id="ANYRDIT"/>
<dbReference type="InterPro" id="IPR008010">
    <property type="entry name" value="Tatp1"/>
</dbReference>
<feature type="transmembrane region" description="Helical" evidence="7">
    <location>
        <begin position="480"/>
        <end position="501"/>
    </location>
</feature>
<keyword evidence="9" id="KW-1185">Reference proteome</keyword>
<evidence type="ECO:0000256" key="6">
    <source>
        <dbReference type="SAM" id="MobiDB-lite"/>
    </source>
</evidence>
<organism evidence="9">
    <name type="scientific">Salpingoeca rosetta (strain ATCC 50818 / BSB-021)</name>
    <dbReference type="NCBI Taxonomy" id="946362"/>
    <lineage>
        <taxon>Eukaryota</taxon>
        <taxon>Choanoflagellata</taxon>
        <taxon>Craspedida</taxon>
        <taxon>Salpingoecidae</taxon>
        <taxon>Salpingoeca</taxon>
    </lineage>
</organism>
<comment type="subcellular location">
    <subcellularLocation>
        <location evidence="1">Membrane</location>
        <topology evidence="1">Multi-pass membrane protein</topology>
    </subcellularLocation>
</comment>
<evidence type="ECO:0000313" key="8">
    <source>
        <dbReference type="EMBL" id="EGD76007.1"/>
    </source>
</evidence>
<dbReference type="AlphaFoldDB" id="F2TX98"/>
<dbReference type="GO" id="GO:0036064">
    <property type="term" value="C:ciliary basal body"/>
    <property type="evidence" value="ECO:0007669"/>
    <property type="project" value="TreeGrafter"/>
</dbReference>
<name>F2TX98_SALR5</name>
<dbReference type="Proteomes" id="UP000007799">
    <property type="component" value="Unassembled WGS sequence"/>
</dbReference>
<feature type="compositionally biased region" description="Low complexity" evidence="6">
    <location>
        <begin position="84"/>
        <end position="123"/>
    </location>
</feature>
<protein>
    <recommendedName>
        <fullName evidence="10">Transmembrane anterior posterior transformation protein 1</fullName>
    </recommendedName>
</protein>
<sequence>MMRRASLSLLSSDDDDDADDDHREARVGVSGGGGSDDAGSTTSLFTSPAASDADGADGVAYLPRRGVYHVDTPERLHRRRRTRLSTSKLAASDSATSTSSTLRNSSTASFSTSAPVTAPTTAANGVGETGADSSSPSASTPPQAPASKLSWMGCFVDQLRLDRGDADAAEMQRELEFTTAQIKSAFKLIANFERLIFLGVWTCLDLLLDLVCIVPVKAALALVSLIFVPITRRPVPLQYFARLAVAGLGMWFVSFIDLSYVYHNIRGQSAIKLYVIFNMCEVFEKLFATFSLDAMDALVLRSTRYKTALDVLLLPPRVIFTVVPVICHTLALLYQILALNVAINSHNTALLTIIISNQFLEIKGTVFKRLDKSGLFQYTCADMRERFQYICVLSLIGVRNMAGYHWDTDYFANTLMWSLLAAMSSEVFVDVFKHTFLTRFNGIDTKVYKSYEHMFANSVVGGTASLHTREGRARRMQRQLGYLAEPLVLLTFKFMHVSLPWVANLSWVYWVIAFVALFVFKAAQRWLLELYCHWRLTRLSKQDNGPVNVHLFGAANYRDITTATGADAVFPLGPHDRFGKRIN</sequence>
<feature type="transmembrane region" description="Helical" evidence="7">
    <location>
        <begin position="311"/>
        <end position="337"/>
    </location>
</feature>
<feature type="transmembrane region" description="Helical" evidence="7">
    <location>
        <begin position="507"/>
        <end position="528"/>
    </location>
</feature>
<evidence type="ECO:0000256" key="2">
    <source>
        <dbReference type="ARBA" id="ARBA00008803"/>
    </source>
</evidence>
<evidence type="ECO:0000256" key="1">
    <source>
        <dbReference type="ARBA" id="ARBA00004141"/>
    </source>
</evidence>
<dbReference type="GO" id="GO:0005789">
    <property type="term" value="C:endoplasmic reticulum membrane"/>
    <property type="evidence" value="ECO:0007669"/>
    <property type="project" value="TreeGrafter"/>
</dbReference>
<keyword evidence="4 7" id="KW-1133">Transmembrane helix</keyword>
<proteinExistence type="inferred from homology"/>
<evidence type="ECO:0000313" key="9">
    <source>
        <dbReference type="Proteomes" id="UP000007799"/>
    </source>
</evidence>
<dbReference type="PANTHER" id="PTHR13317">
    <property type="entry name" value="TRANSMEMBRANE ANTERIOR POSTERIOR TRANSFORMATION PROTEIN 1 HOMOLOG"/>
    <property type="match status" value="1"/>
</dbReference>
<dbReference type="InParanoid" id="F2TX98"/>
<reference evidence="8" key="1">
    <citation type="submission" date="2009-08" db="EMBL/GenBank/DDBJ databases">
        <title>Annotation of Salpingoeca rosetta.</title>
        <authorList>
            <consortium name="The Broad Institute Genome Sequencing Platform"/>
            <person name="Russ C."/>
            <person name="Cuomo C."/>
            <person name="Burger G."/>
            <person name="Gray M.W."/>
            <person name="Holland P.W.H."/>
            <person name="King N."/>
            <person name="Lang F.B.F."/>
            <person name="Roger A.J."/>
            <person name="Ruiz-Trillo I."/>
            <person name="Young S.K."/>
            <person name="Zeng Q."/>
            <person name="Gargeya S."/>
            <person name="Alvarado L."/>
            <person name="Berlin A."/>
            <person name="Chapman S.B."/>
            <person name="Chen Z."/>
            <person name="Freedman E."/>
            <person name="Gellesch M."/>
            <person name="Goldberg J."/>
            <person name="Griggs A."/>
            <person name="Gujja S."/>
            <person name="Heilman E."/>
            <person name="Heiman D."/>
            <person name="Howarth C."/>
            <person name="Mehta T."/>
            <person name="Neiman D."/>
            <person name="Pearson M."/>
            <person name="Roberts A."/>
            <person name="Saif S."/>
            <person name="Shea T."/>
            <person name="Shenoy N."/>
            <person name="Sisk P."/>
            <person name="Stolte C."/>
            <person name="Sykes S."/>
            <person name="White J."/>
            <person name="Yandava C."/>
            <person name="Haas B."/>
            <person name="Nusbaum C."/>
            <person name="Birren B."/>
        </authorList>
    </citation>
    <scope>NUCLEOTIDE SEQUENCE [LARGE SCALE GENOMIC DNA]</scope>
    <source>
        <strain evidence="8">ATCC 50818</strain>
    </source>
</reference>
<dbReference type="GeneID" id="16078778"/>
<keyword evidence="5 7" id="KW-0472">Membrane</keyword>
<feature type="compositionally biased region" description="Low complexity" evidence="6">
    <location>
        <begin position="131"/>
        <end position="146"/>
    </location>
</feature>
<feature type="compositionally biased region" description="Low complexity" evidence="6">
    <location>
        <begin position="1"/>
        <end position="11"/>
    </location>
</feature>
<gene>
    <name evidence="8" type="ORF">PTSG_11633</name>
</gene>
<feature type="transmembrane region" description="Helical" evidence="7">
    <location>
        <begin position="195"/>
        <end position="227"/>
    </location>
</feature>
<dbReference type="PANTHER" id="PTHR13317:SF4">
    <property type="entry name" value="TRANSMEMBRANE ANTERIOR POSTERIOR TRANSFORMATION PROTEIN 1 HOMOLOG"/>
    <property type="match status" value="1"/>
</dbReference>
<dbReference type="OrthoDB" id="29023at2759"/>
<accession>F2TX98</accession>
<dbReference type="STRING" id="946362.F2TX98"/>
<dbReference type="EMBL" id="GL832956">
    <property type="protein sequence ID" value="EGD76007.1"/>
    <property type="molecule type" value="Genomic_DNA"/>
</dbReference>
<evidence type="ECO:0000256" key="4">
    <source>
        <dbReference type="ARBA" id="ARBA00022989"/>
    </source>
</evidence>
<keyword evidence="3 7" id="KW-0812">Transmembrane</keyword>
<evidence type="ECO:0008006" key="10">
    <source>
        <dbReference type="Google" id="ProtNLM"/>
    </source>
</evidence>